<accession>A0A6J6E8S8</accession>
<sequence length="167" mass="19489">MRVEKLEESSHYVVMATVERFVELEASPDLVWQAVKTPAAFRTVTRGLLRMPAIANRDGEWHEGETVVGWVFLFGFVPFSRHHLHIAAIDNEHRVLRSQEHGGLVRQWNHEIEVEPISASHCRYTDRIEIDAGLFTPVVVAYARAFYALRQRRWRKLAREMKRREAS</sequence>
<evidence type="ECO:0000313" key="1">
    <source>
        <dbReference type="EMBL" id="CAB4571675.1"/>
    </source>
</evidence>
<gene>
    <name evidence="1" type="ORF">UFOPK1603_01210</name>
</gene>
<dbReference type="AlphaFoldDB" id="A0A6J6E8S8"/>
<dbReference type="EMBL" id="CAEZTG010000116">
    <property type="protein sequence ID" value="CAB4571675.1"/>
    <property type="molecule type" value="Genomic_DNA"/>
</dbReference>
<dbReference type="SUPFAM" id="SSF55961">
    <property type="entry name" value="Bet v1-like"/>
    <property type="match status" value="1"/>
</dbReference>
<dbReference type="InterPro" id="IPR023393">
    <property type="entry name" value="START-like_dom_sf"/>
</dbReference>
<protein>
    <submittedName>
        <fullName evidence="1">Unannotated protein</fullName>
    </submittedName>
</protein>
<reference evidence="1" key="1">
    <citation type="submission" date="2020-05" db="EMBL/GenBank/DDBJ databases">
        <authorList>
            <person name="Chiriac C."/>
            <person name="Salcher M."/>
            <person name="Ghai R."/>
            <person name="Kavagutti S V."/>
        </authorList>
    </citation>
    <scope>NUCLEOTIDE SEQUENCE</scope>
</reference>
<proteinExistence type="predicted"/>
<organism evidence="1">
    <name type="scientific">freshwater metagenome</name>
    <dbReference type="NCBI Taxonomy" id="449393"/>
    <lineage>
        <taxon>unclassified sequences</taxon>
        <taxon>metagenomes</taxon>
        <taxon>ecological metagenomes</taxon>
    </lineage>
</organism>
<name>A0A6J6E8S8_9ZZZZ</name>
<dbReference type="Gene3D" id="3.30.530.20">
    <property type="match status" value="1"/>
</dbReference>